<dbReference type="Gene3D" id="3.40.50.1820">
    <property type="entry name" value="alpha/beta hydrolase"/>
    <property type="match status" value="1"/>
</dbReference>
<keyword evidence="4" id="KW-0597">Phosphoprotein</keyword>
<dbReference type="Proteomes" id="UP000515163">
    <property type="component" value="Unplaced"/>
</dbReference>
<feature type="region of interest" description="Disordered" evidence="15">
    <location>
        <begin position="546"/>
        <end position="610"/>
    </location>
</feature>
<evidence type="ECO:0000313" key="18">
    <source>
        <dbReference type="Proteomes" id="UP000515163"/>
    </source>
</evidence>
<comment type="catalytic activity">
    <reaction evidence="13">
        <text>a 1,2-diacyl-sn-glycerol + H2O = a 2-acylglycerol + a fatty acid + H(+)</text>
        <dbReference type="Rhea" id="RHEA:33275"/>
        <dbReference type="ChEBI" id="CHEBI:15377"/>
        <dbReference type="ChEBI" id="CHEBI:15378"/>
        <dbReference type="ChEBI" id="CHEBI:17389"/>
        <dbReference type="ChEBI" id="CHEBI:17815"/>
        <dbReference type="ChEBI" id="CHEBI:28868"/>
        <dbReference type="EC" id="3.1.1.116"/>
    </reaction>
    <physiologicalReaction direction="left-to-right" evidence="13">
        <dbReference type="Rhea" id="RHEA:33276"/>
    </physiologicalReaction>
</comment>
<dbReference type="CDD" id="cd00519">
    <property type="entry name" value="Lipase_3"/>
    <property type="match status" value="1"/>
</dbReference>
<keyword evidence="18" id="KW-1185">Reference proteome</keyword>
<dbReference type="KEGG" id="aten:116302795"/>
<dbReference type="PANTHER" id="PTHR45792">
    <property type="entry name" value="DIACYLGLYCEROL LIPASE HOMOLOG-RELATED"/>
    <property type="match status" value="1"/>
</dbReference>
<keyword evidence="7" id="KW-0378">Hydrolase</keyword>
<keyword evidence="12 16" id="KW-0472">Membrane</keyword>
<proteinExistence type="predicted"/>
<dbReference type="OrthoDB" id="438440at2759"/>
<dbReference type="GO" id="GO:0046340">
    <property type="term" value="P:diacylglycerol catabolic process"/>
    <property type="evidence" value="ECO:0007669"/>
    <property type="project" value="TreeGrafter"/>
</dbReference>
<dbReference type="GeneID" id="116302795"/>
<comment type="subcellular location">
    <subcellularLocation>
        <location evidence="2">Cell membrane</location>
        <topology evidence="2">Multi-pass membrane protein</topology>
    </subcellularLocation>
</comment>
<dbReference type="GO" id="GO:0005886">
    <property type="term" value="C:plasma membrane"/>
    <property type="evidence" value="ECO:0007669"/>
    <property type="project" value="UniProtKB-SubCell"/>
</dbReference>
<evidence type="ECO:0000256" key="14">
    <source>
        <dbReference type="ARBA" id="ARBA00026104"/>
    </source>
</evidence>
<evidence type="ECO:0000256" key="10">
    <source>
        <dbReference type="ARBA" id="ARBA00022989"/>
    </source>
</evidence>
<evidence type="ECO:0000256" key="11">
    <source>
        <dbReference type="ARBA" id="ARBA00023098"/>
    </source>
</evidence>
<evidence type="ECO:0000256" key="13">
    <source>
        <dbReference type="ARBA" id="ARBA00024531"/>
    </source>
</evidence>
<keyword evidence="10 16" id="KW-1133">Transmembrane helix</keyword>
<gene>
    <name evidence="19" type="primary">LOC116302795</name>
</gene>
<evidence type="ECO:0000256" key="6">
    <source>
        <dbReference type="ARBA" id="ARBA00022723"/>
    </source>
</evidence>
<dbReference type="FunCoup" id="A0A6P8IND1">
    <property type="interactions" value="1788"/>
</dbReference>
<evidence type="ECO:0000256" key="8">
    <source>
        <dbReference type="ARBA" id="ARBA00022837"/>
    </source>
</evidence>
<dbReference type="GO" id="GO:0019369">
    <property type="term" value="P:arachidonate metabolic process"/>
    <property type="evidence" value="ECO:0007669"/>
    <property type="project" value="TreeGrafter"/>
</dbReference>
<feature type="compositionally biased region" description="Polar residues" evidence="15">
    <location>
        <begin position="556"/>
        <end position="566"/>
    </location>
</feature>
<dbReference type="EC" id="3.1.1.116" evidence="14"/>
<keyword evidence="6" id="KW-0479">Metal-binding</keyword>
<evidence type="ECO:0000256" key="16">
    <source>
        <dbReference type="SAM" id="Phobius"/>
    </source>
</evidence>
<evidence type="ECO:0000256" key="3">
    <source>
        <dbReference type="ARBA" id="ARBA00022475"/>
    </source>
</evidence>
<evidence type="ECO:0000256" key="4">
    <source>
        <dbReference type="ARBA" id="ARBA00022553"/>
    </source>
</evidence>
<keyword evidence="9" id="KW-0442">Lipid degradation</keyword>
<dbReference type="PANTHER" id="PTHR45792:SF2">
    <property type="entry name" value="DIACYLGLYCEROL LIPASE-BETA"/>
    <property type="match status" value="1"/>
</dbReference>
<name>A0A6P8IND1_ACTTE</name>
<evidence type="ECO:0000256" key="2">
    <source>
        <dbReference type="ARBA" id="ARBA00004651"/>
    </source>
</evidence>
<evidence type="ECO:0000256" key="12">
    <source>
        <dbReference type="ARBA" id="ARBA00023136"/>
    </source>
</evidence>
<accession>A0A6P8IND1</accession>
<feature type="transmembrane region" description="Helical" evidence="16">
    <location>
        <begin position="133"/>
        <end position="157"/>
    </location>
</feature>
<reference evidence="19" key="1">
    <citation type="submission" date="2025-08" db="UniProtKB">
        <authorList>
            <consortium name="RefSeq"/>
        </authorList>
    </citation>
    <scope>IDENTIFICATION</scope>
    <source>
        <tissue evidence="19">Tentacle</tissue>
    </source>
</reference>
<dbReference type="InterPro" id="IPR002921">
    <property type="entry name" value="Fungal_lipase-type"/>
</dbReference>
<keyword evidence="8" id="KW-0106">Calcium</keyword>
<keyword evidence="5 16" id="KW-0812">Transmembrane</keyword>
<evidence type="ECO:0000256" key="5">
    <source>
        <dbReference type="ARBA" id="ARBA00022692"/>
    </source>
</evidence>
<dbReference type="InterPro" id="IPR029058">
    <property type="entry name" value="AB_hydrolase_fold"/>
</dbReference>
<evidence type="ECO:0000256" key="15">
    <source>
        <dbReference type="SAM" id="MobiDB-lite"/>
    </source>
</evidence>
<evidence type="ECO:0000256" key="1">
    <source>
        <dbReference type="ARBA" id="ARBA00001913"/>
    </source>
</evidence>
<comment type="cofactor">
    <cofactor evidence="1">
        <name>Ca(2+)</name>
        <dbReference type="ChEBI" id="CHEBI:29108"/>
    </cofactor>
</comment>
<evidence type="ECO:0000256" key="7">
    <source>
        <dbReference type="ARBA" id="ARBA00022801"/>
    </source>
</evidence>
<evidence type="ECO:0000313" key="19">
    <source>
        <dbReference type="RefSeq" id="XP_031568025.1"/>
    </source>
</evidence>
<evidence type="ECO:0000259" key="17">
    <source>
        <dbReference type="Pfam" id="PF01764"/>
    </source>
</evidence>
<sequence length="676" mass="75265">MPALVAFNRRWQIGSDDLVFVFAGGLMARIAWVTVLCIIFGVYHSQIRLCTASFALQSFFIGVIALTFIVILNEIAIIWMSMRGSVINTRPRRHIPILLYIQIALYVPETCLSALGIYWAFYESKGCEDGLTIPVKITVVLQWCLFLTVLVVVVVFFDPLGSTQITDHGEDRRALQEKTTKIWERRCKVLCCCFASCDEDYRDAISDIAGMFASELHGIDAVPSDVAAGLILLQEQQEEEERQKIQDGQTSSEGVPVDLSDPSQKKLIDDAAHFMKYSLGSYGWPMYVFMNPCCGTFHFCSKVRWLSCLGPRAKHIINDNCCMCNSAAIHLQSSLPESDLIYCTYHNKLYEIPFYVAIDDKAKAVVISIRGTLSMRDTLTDLTGHGERIDMEGVEDGMAHKGMFLSAQYIKKVLLDNGILQGAFDEAEDRGGNYRLVIVGHSLGAGTASVLSILLKPLFPGLQCFAYSNPSVLNESATVNCEDYVLSVLVGKDVVPRMSVKTLNTLVQDLENVIMNCNLPKYRILMTGCWRAICFFLGNNNKNRKGDPKVLPPSISPRTDQGSQPHITEPLLGKRGERQPLSSSTGGARSSYVSNNGGSSESESNRQRNESQLVRLFPAGKILQIDVKPKNRPRPGLAYDLTWANKENYDRVIICPTMVKDHFPDVVMNALRDITS</sequence>
<organism evidence="18 19">
    <name type="scientific">Actinia tenebrosa</name>
    <name type="common">Australian red waratah sea anemone</name>
    <dbReference type="NCBI Taxonomy" id="6105"/>
    <lineage>
        <taxon>Eukaryota</taxon>
        <taxon>Metazoa</taxon>
        <taxon>Cnidaria</taxon>
        <taxon>Anthozoa</taxon>
        <taxon>Hexacorallia</taxon>
        <taxon>Actiniaria</taxon>
        <taxon>Actiniidae</taxon>
        <taxon>Actinia</taxon>
    </lineage>
</organism>
<dbReference type="GO" id="GO:0016298">
    <property type="term" value="F:lipase activity"/>
    <property type="evidence" value="ECO:0007669"/>
    <property type="project" value="TreeGrafter"/>
</dbReference>
<feature type="transmembrane region" description="Helical" evidence="16">
    <location>
        <begin position="54"/>
        <end position="79"/>
    </location>
</feature>
<dbReference type="InParanoid" id="A0A6P8IND1"/>
<feature type="transmembrane region" description="Helical" evidence="16">
    <location>
        <begin position="99"/>
        <end position="121"/>
    </location>
</feature>
<evidence type="ECO:0000256" key="9">
    <source>
        <dbReference type="ARBA" id="ARBA00022963"/>
    </source>
</evidence>
<keyword evidence="3" id="KW-1003">Cell membrane</keyword>
<keyword evidence="11" id="KW-0443">Lipid metabolism</keyword>
<dbReference type="SUPFAM" id="SSF53474">
    <property type="entry name" value="alpha/beta-Hydrolases"/>
    <property type="match status" value="1"/>
</dbReference>
<feature type="compositionally biased region" description="Polar residues" evidence="15">
    <location>
        <begin position="580"/>
        <end position="593"/>
    </location>
</feature>
<protein>
    <recommendedName>
        <fullName evidence="14">sn-1-specific diacylglycerol lipase</fullName>
        <ecNumber evidence="14">3.1.1.116</ecNumber>
    </recommendedName>
</protein>
<dbReference type="InterPro" id="IPR052214">
    <property type="entry name" value="DAG_Lipase-Related"/>
</dbReference>
<dbReference type="RefSeq" id="XP_031568025.1">
    <property type="nucleotide sequence ID" value="XM_031712165.1"/>
</dbReference>
<dbReference type="AlphaFoldDB" id="A0A6P8IND1"/>
<dbReference type="GO" id="GO:0046872">
    <property type="term" value="F:metal ion binding"/>
    <property type="evidence" value="ECO:0007669"/>
    <property type="project" value="UniProtKB-KW"/>
</dbReference>
<dbReference type="Pfam" id="PF01764">
    <property type="entry name" value="Lipase_3"/>
    <property type="match status" value="1"/>
</dbReference>
<feature type="transmembrane region" description="Helical" evidence="16">
    <location>
        <begin position="20"/>
        <end position="42"/>
    </location>
</feature>
<feature type="domain" description="Fungal lipase-type" evidence="17">
    <location>
        <begin position="366"/>
        <end position="500"/>
    </location>
</feature>